<dbReference type="EMBL" id="JBHSZP010000036">
    <property type="protein sequence ID" value="MFC7091435.1"/>
    <property type="molecule type" value="Genomic_DNA"/>
</dbReference>
<accession>A0ABW2F088</accession>
<reference evidence="2" key="1">
    <citation type="journal article" date="2019" name="Int. J. Syst. Evol. Microbiol.">
        <title>The Global Catalogue of Microorganisms (GCM) 10K type strain sequencing project: providing services to taxonomists for standard genome sequencing and annotation.</title>
        <authorList>
            <consortium name="The Broad Institute Genomics Platform"/>
            <consortium name="The Broad Institute Genome Sequencing Center for Infectious Disease"/>
            <person name="Wu L."/>
            <person name="Ma J."/>
        </authorList>
    </citation>
    <scope>NUCLEOTIDE SEQUENCE [LARGE SCALE GENOMIC DNA]</scope>
    <source>
        <strain evidence="2">CGMCC 1.13666</strain>
    </source>
</reference>
<sequence>MVTFGADQAVDALQPLDTVERICSLLSLLCGEQICLTEPTPAREAVIGILRHAHDIGADKLSMNYEEFNELLLIFNQYRVERPFFEFFFAQEDPRKEEASKKQSILFSELPAGVTRFRGFALLCYGNFRFGYRELSKISDPAIFMNKLEPWNVDSSEEQKKIRNRKEALLQLAGTRDEISKDQTPWLGYLTGDRLENDHALFRAIAAKAYDLRESEAVSEIGDVRLVEKINKLWPAIKDEQVDRFNNHISRLEGIVTRKREEAVQARERGIRNTLKYLTWDYLDVYIATSMRHEWEFEETFTFVKEVFEERLSKRNNLPLRWFDPTQSYDPNLIDKGLLEGLMLKRAKCCIYMAQECDTLGKDSELAATLAQGKPVIAYVRRIDKEDLQDEIEQMKRRPFRYFRQRLTYLLSDTFFEKPDNRSNICTALAQLEMPLSEDKFREIVENFLKLLYDFESERSFELISDEEAEYRKAHEAKFRRLEKFMAAVESVAANNRAKTLQARHPLSMQVNLQTGVANGVFVTRDYADCARVIEGVLTRSLRFAIREEVDEIGQSLGTSLRESHTNSKFRIVTANECLTNSFWNFYLES</sequence>
<gene>
    <name evidence="1" type="ORF">ACFQH5_17965</name>
</gene>
<proteinExistence type="predicted"/>
<evidence type="ECO:0000313" key="1">
    <source>
        <dbReference type="EMBL" id="MFC7091435.1"/>
    </source>
</evidence>
<comment type="caution">
    <text evidence="1">The sequence shown here is derived from an EMBL/GenBank/DDBJ whole genome shotgun (WGS) entry which is preliminary data.</text>
</comment>
<evidence type="ECO:0000313" key="2">
    <source>
        <dbReference type="Proteomes" id="UP001596411"/>
    </source>
</evidence>
<organism evidence="1 2">
    <name type="scientific">Halomonas salifodinae</name>
    <dbReference type="NCBI Taxonomy" id="438745"/>
    <lineage>
        <taxon>Bacteria</taxon>
        <taxon>Pseudomonadati</taxon>
        <taxon>Pseudomonadota</taxon>
        <taxon>Gammaproteobacteria</taxon>
        <taxon>Oceanospirillales</taxon>
        <taxon>Halomonadaceae</taxon>
        <taxon>Halomonas</taxon>
    </lineage>
</organism>
<name>A0ABW2F088_9GAMM</name>
<dbReference type="Proteomes" id="UP001596411">
    <property type="component" value="Unassembled WGS sequence"/>
</dbReference>
<dbReference type="RefSeq" id="WP_346063787.1">
    <property type="nucleotide sequence ID" value="NZ_BAAADR010000022.1"/>
</dbReference>
<protein>
    <submittedName>
        <fullName evidence="1">Uncharacterized protein</fullName>
    </submittedName>
</protein>
<keyword evidence="2" id="KW-1185">Reference proteome</keyword>